<dbReference type="AlphaFoldDB" id="A0A1G8SJN0"/>
<proteinExistence type="predicted"/>
<dbReference type="PRINTS" id="PR00412">
    <property type="entry name" value="EPOXHYDRLASE"/>
</dbReference>
<gene>
    <name evidence="2" type="ORF">SAMN05421850_1125</name>
</gene>
<dbReference type="EMBL" id="FNEB01000012">
    <property type="protein sequence ID" value="SDJ28945.1"/>
    <property type="molecule type" value="Genomic_DNA"/>
</dbReference>
<reference evidence="2 3" key="1">
    <citation type="submission" date="2016-10" db="EMBL/GenBank/DDBJ databases">
        <authorList>
            <person name="de Groot N.N."/>
        </authorList>
    </citation>
    <scope>NUCLEOTIDE SEQUENCE [LARGE SCALE GENOMIC DNA]</scope>
    <source>
        <strain evidence="2 3">DSM 28010</strain>
    </source>
</reference>
<dbReference type="STRING" id="490829.SAMN05421850_1125"/>
<dbReference type="NCBIfam" id="TIGR03056">
    <property type="entry name" value="bchO_mg_che_rel"/>
    <property type="match status" value="1"/>
</dbReference>
<dbReference type="InterPro" id="IPR029058">
    <property type="entry name" value="AB_hydrolase_fold"/>
</dbReference>
<evidence type="ECO:0000313" key="2">
    <source>
        <dbReference type="EMBL" id="SDJ28945.1"/>
    </source>
</evidence>
<dbReference type="Proteomes" id="UP000199340">
    <property type="component" value="Unassembled WGS sequence"/>
</dbReference>
<organism evidence="2 3">
    <name type="scientific">Lutimaribacter saemankumensis</name>
    <dbReference type="NCBI Taxonomy" id="490829"/>
    <lineage>
        <taxon>Bacteria</taxon>
        <taxon>Pseudomonadati</taxon>
        <taxon>Pseudomonadota</taxon>
        <taxon>Alphaproteobacteria</taxon>
        <taxon>Rhodobacterales</taxon>
        <taxon>Roseobacteraceae</taxon>
        <taxon>Lutimaribacter</taxon>
    </lineage>
</organism>
<dbReference type="InterPro" id="IPR017497">
    <property type="entry name" value="BchO"/>
</dbReference>
<protein>
    <submittedName>
        <fullName evidence="2">Magnesium chelatase accessory protein</fullName>
    </submittedName>
</protein>
<evidence type="ECO:0000259" key="1">
    <source>
        <dbReference type="Pfam" id="PF12697"/>
    </source>
</evidence>
<dbReference type="OrthoDB" id="9804723at2"/>
<name>A0A1G8SJN0_9RHOB</name>
<evidence type="ECO:0000313" key="3">
    <source>
        <dbReference type="Proteomes" id="UP000199340"/>
    </source>
</evidence>
<dbReference type="RefSeq" id="WP_090030235.1">
    <property type="nucleotide sequence ID" value="NZ_FNEB01000012.1"/>
</dbReference>
<dbReference type="GO" id="GO:0003824">
    <property type="term" value="F:catalytic activity"/>
    <property type="evidence" value="ECO:0007669"/>
    <property type="project" value="InterPro"/>
</dbReference>
<sequence>MDWARDLPTWPLSALSRRVTCRPHRWHVQETGTGPTILLIHGAGGATHSWRDVMPILAKQAHVVAVDLPGQGFTQAGTRARSGLNPTAADIAALCAQEGWSPAAIVGHSAGAAIALRLSQTLLSPRGHPPDVIGINPALGKFEGVAGWLFPVLAKALALNPLTPWLFTMGGASERRARQLIEGTGSQLTPDGYRLYSRLMGDRSHVAGTLQMMASWVLDGLIADLPNITARCLFLAAENDRAVPVRVAERAGDAIPDATVETLPGLGHLAHEEAPDLVAGRILGFVGLDQSDSVSRNA</sequence>
<dbReference type="PRINTS" id="PR00111">
    <property type="entry name" value="ABHYDROLASE"/>
</dbReference>
<keyword evidence="3" id="KW-1185">Reference proteome</keyword>
<dbReference type="InterPro" id="IPR000639">
    <property type="entry name" value="Epox_hydrolase-like"/>
</dbReference>
<dbReference type="PANTHER" id="PTHR43689">
    <property type="entry name" value="HYDROLASE"/>
    <property type="match status" value="1"/>
</dbReference>
<dbReference type="Gene3D" id="3.40.50.1820">
    <property type="entry name" value="alpha/beta hydrolase"/>
    <property type="match status" value="1"/>
</dbReference>
<dbReference type="Pfam" id="PF12697">
    <property type="entry name" value="Abhydrolase_6"/>
    <property type="match status" value="1"/>
</dbReference>
<dbReference type="SUPFAM" id="SSF53474">
    <property type="entry name" value="alpha/beta-Hydrolases"/>
    <property type="match status" value="1"/>
</dbReference>
<accession>A0A1G8SJN0</accession>
<feature type="domain" description="AB hydrolase-1" evidence="1">
    <location>
        <begin position="37"/>
        <end position="279"/>
    </location>
</feature>
<dbReference type="PANTHER" id="PTHR43689:SF8">
    <property type="entry name" value="ALPHA_BETA-HYDROLASES SUPERFAMILY PROTEIN"/>
    <property type="match status" value="1"/>
</dbReference>
<dbReference type="InterPro" id="IPR000073">
    <property type="entry name" value="AB_hydrolase_1"/>
</dbReference>